<dbReference type="PANTHER" id="PTHR24171">
    <property type="entry name" value="ANKYRIN REPEAT DOMAIN-CONTAINING PROTEIN 39-RELATED"/>
    <property type="match status" value="1"/>
</dbReference>
<sequence length="270" mass="27941">MRFDRVIMRHLICIAATVTSLGAQAYDIPQEHAAFVTAPEAERGKPVPPKHAFDAIRQTGNTWLPATPDASSVALLAAARALDWPAVAAQLKAGANPNVVDAELRGGVLALAAADGQTEVVRKLLVAGADPDQRGETGFTPLGVAALRGHAGVVTQLLRHDADPDRKSADGAPPLVNAARLGHAAVVGALLTAGADPTLADKHGHHTLSMAAARGDVSMVRQVLAHGVDVDARDGEGRTAFFWAGLYRQQAVSEVLLAAGADAATTVRVK</sequence>
<evidence type="ECO:0000313" key="5">
    <source>
        <dbReference type="EMBL" id="TVO78628.1"/>
    </source>
</evidence>
<feature type="repeat" description="ANK" evidence="3">
    <location>
        <begin position="203"/>
        <end position="235"/>
    </location>
</feature>
<dbReference type="Proteomes" id="UP000318349">
    <property type="component" value="Unassembled WGS sequence"/>
</dbReference>
<name>A0A557SMH8_9RHOO</name>
<feature type="signal peptide" evidence="4">
    <location>
        <begin position="1"/>
        <end position="25"/>
    </location>
</feature>
<evidence type="ECO:0000256" key="1">
    <source>
        <dbReference type="ARBA" id="ARBA00022737"/>
    </source>
</evidence>
<dbReference type="InterPro" id="IPR002110">
    <property type="entry name" value="Ankyrin_rpt"/>
</dbReference>
<organism evidence="5 6">
    <name type="scientific">Denitromonas halophila</name>
    <dbReference type="NCBI Taxonomy" id="1629404"/>
    <lineage>
        <taxon>Bacteria</taxon>
        <taxon>Pseudomonadati</taxon>
        <taxon>Pseudomonadota</taxon>
        <taxon>Betaproteobacteria</taxon>
        <taxon>Rhodocyclales</taxon>
        <taxon>Zoogloeaceae</taxon>
        <taxon>Denitromonas</taxon>
    </lineage>
</organism>
<dbReference type="InterPro" id="IPR036770">
    <property type="entry name" value="Ankyrin_rpt-contain_sf"/>
</dbReference>
<keyword evidence="2 3" id="KW-0040">ANK repeat</keyword>
<dbReference type="SUPFAM" id="SSF48403">
    <property type="entry name" value="Ankyrin repeat"/>
    <property type="match status" value="1"/>
</dbReference>
<gene>
    <name evidence="5" type="ORF">FHP89_05420</name>
</gene>
<proteinExistence type="predicted"/>
<protein>
    <submittedName>
        <fullName evidence="5">Ankyrin repeat domain-containing protein</fullName>
    </submittedName>
</protein>
<dbReference type="Gene3D" id="1.25.40.20">
    <property type="entry name" value="Ankyrin repeat-containing domain"/>
    <property type="match status" value="1"/>
</dbReference>
<feature type="chain" id="PRO_5022217045" evidence="4">
    <location>
        <begin position="26"/>
        <end position="270"/>
    </location>
</feature>
<dbReference type="Pfam" id="PF00023">
    <property type="entry name" value="Ank"/>
    <property type="match status" value="1"/>
</dbReference>
<feature type="repeat" description="ANK" evidence="3">
    <location>
        <begin position="109"/>
        <end position="136"/>
    </location>
</feature>
<dbReference type="EMBL" id="VMNI01000005">
    <property type="protein sequence ID" value="TVO78628.1"/>
    <property type="molecule type" value="Genomic_DNA"/>
</dbReference>
<dbReference type="PROSITE" id="PS50297">
    <property type="entry name" value="ANK_REP_REGION"/>
    <property type="match status" value="3"/>
</dbReference>
<feature type="repeat" description="ANK" evidence="3">
    <location>
        <begin position="170"/>
        <end position="202"/>
    </location>
</feature>
<dbReference type="Pfam" id="PF12796">
    <property type="entry name" value="Ank_2"/>
    <property type="match status" value="1"/>
</dbReference>
<evidence type="ECO:0000256" key="3">
    <source>
        <dbReference type="PROSITE-ProRule" id="PRU00023"/>
    </source>
</evidence>
<evidence type="ECO:0000256" key="2">
    <source>
        <dbReference type="ARBA" id="ARBA00023043"/>
    </source>
</evidence>
<keyword evidence="1" id="KW-0677">Repeat</keyword>
<evidence type="ECO:0000313" key="6">
    <source>
        <dbReference type="Proteomes" id="UP000318349"/>
    </source>
</evidence>
<accession>A0A557SMH8</accession>
<dbReference type="SMART" id="SM00248">
    <property type="entry name" value="ANK"/>
    <property type="match status" value="5"/>
</dbReference>
<dbReference type="AlphaFoldDB" id="A0A557SMH8"/>
<dbReference type="PROSITE" id="PS50088">
    <property type="entry name" value="ANK_REPEAT"/>
    <property type="match status" value="4"/>
</dbReference>
<evidence type="ECO:0000256" key="4">
    <source>
        <dbReference type="SAM" id="SignalP"/>
    </source>
</evidence>
<reference evidence="5 6" key="1">
    <citation type="submission" date="2019-07" db="EMBL/GenBank/DDBJ databases">
        <title>The pathways for chlorine oxyanion respiration interact through the shared metabolite chlorate.</title>
        <authorList>
            <person name="Barnum T.P."/>
            <person name="Cheng Y."/>
            <person name="Hill K.A."/>
            <person name="Lucas L.N."/>
            <person name="Carlson H.K."/>
            <person name="Coates J.D."/>
        </authorList>
    </citation>
    <scope>NUCLEOTIDE SEQUENCE [LARGE SCALE GENOMIC DNA]</scope>
    <source>
        <strain evidence="5 6">SFB-1</strain>
    </source>
</reference>
<feature type="repeat" description="ANK" evidence="3">
    <location>
        <begin position="137"/>
        <end position="169"/>
    </location>
</feature>
<comment type="caution">
    <text evidence="5">The sequence shown here is derived from an EMBL/GenBank/DDBJ whole genome shotgun (WGS) entry which is preliminary data.</text>
</comment>
<keyword evidence="4" id="KW-0732">Signal</keyword>